<dbReference type="InterPro" id="IPR013783">
    <property type="entry name" value="Ig-like_fold"/>
</dbReference>
<evidence type="ECO:0000259" key="4">
    <source>
        <dbReference type="SMART" id="SM00642"/>
    </source>
</evidence>
<dbReference type="InterPro" id="IPR006047">
    <property type="entry name" value="GH13_cat_dom"/>
</dbReference>
<dbReference type="OrthoDB" id="9761875at2"/>
<keyword evidence="6" id="KW-1185">Reference proteome</keyword>
<dbReference type="EMBL" id="MQUC01000003">
    <property type="protein sequence ID" value="PRP67392.1"/>
    <property type="molecule type" value="Genomic_DNA"/>
</dbReference>
<gene>
    <name evidence="5" type="ORF">BST86_09955</name>
</gene>
<feature type="signal peptide" evidence="3">
    <location>
        <begin position="1"/>
        <end position="18"/>
    </location>
</feature>
<dbReference type="NCBIfam" id="TIGR04183">
    <property type="entry name" value="Por_Secre_tail"/>
    <property type="match status" value="1"/>
</dbReference>
<dbReference type="InterPro" id="IPR026444">
    <property type="entry name" value="Secre_tail"/>
</dbReference>
<evidence type="ECO:0000313" key="6">
    <source>
        <dbReference type="Proteomes" id="UP000239532"/>
    </source>
</evidence>
<comment type="similarity">
    <text evidence="1">Belongs to the glycosyl hydrolase 13 family.</text>
</comment>
<dbReference type="Gene3D" id="3.20.20.80">
    <property type="entry name" value="Glycosidases"/>
    <property type="match status" value="1"/>
</dbReference>
<dbReference type="SMART" id="SM00642">
    <property type="entry name" value="Aamy"/>
    <property type="match status" value="1"/>
</dbReference>
<dbReference type="RefSeq" id="WP_105983133.1">
    <property type="nucleotide sequence ID" value="NZ_MQUC01000003.1"/>
</dbReference>
<accession>A0A2S9WV76</accession>
<evidence type="ECO:0000256" key="1">
    <source>
        <dbReference type="ARBA" id="ARBA00008061"/>
    </source>
</evidence>
<comment type="caution">
    <text evidence="5">The sequence shown here is derived from an EMBL/GenBank/DDBJ whole genome shotgun (WGS) entry which is preliminary data.</text>
</comment>
<dbReference type="InterPro" id="IPR017853">
    <property type="entry name" value="GH"/>
</dbReference>
<protein>
    <submittedName>
        <fullName evidence="5">Alpha-amylase</fullName>
    </submittedName>
</protein>
<evidence type="ECO:0000256" key="3">
    <source>
        <dbReference type="SAM" id="SignalP"/>
    </source>
</evidence>
<evidence type="ECO:0000313" key="5">
    <source>
        <dbReference type="EMBL" id="PRP67392.1"/>
    </source>
</evidence>
<evidence type="ECO:0000256" key="2">
    <source>
        <dbReference type="ARBA" id="ARBA00022729"/>
    </source>
</evidence>
<sequence>MKFRILLTALLVFAFAKAQSPVTTVPATPTQTDAVKLVFNAVGTELENSTTDLYAYTGLTINGEKFQNIIVDDFFENNGAPKFTKTGANTYELDITPSINEFYNVQQGDVVTEIFLVVRNSNGSRQTRPDIFLPVFEPGLNALITSPERNTIFEVNQSTTITAESSQSADLTLSVNGNQIAAVTGTSISSSYTFPATGNYTIEFAATTASETATNSISVFVPNETVNKPRPTGLKNGVNENADGSVTFLLAAPLKSDAVLIGSFTNWDLNTDFQMNKDGDYFWITVPADNFTANTSFQYQYLIDYDIRIADPFSTLILDPFNDSFISDSNYPNLPEYPTGLTVNDVTLYTYQATPYNWTVTDFQRPDNENLVIYELLVRDFSEDDSYQSIIDNIDYIVDLGVNAVEFMPLNEFEGNDSWGYNPKFHGALDKAYGPPAKLKELIDLLHANGIAAIVDVVYNHSFGQSPLVQMWPDGGGFNAGPTNPYLNQNARHPFNVGTDFNHESPWTKQYVKQTMQYFLDEYKFDGFRFDLSKGFTQTNTGNDVGAWGRRDDSRIAILNEYKSFLLANNDDDIYLILEHLSDNEEEKILADSGFMLWGKMSEEYKQNSLGYSSNSSLQRAYFTSRGFNEQHLVSYAESHDEERIMYETLRNGNNAFSNYQVRSLPVALDRQEAIAAIQYSIPGPKMLWQFGELGYDISINASASNPTCTTCRTDRKPVPFTNGYASDAQRLDLYEKTSEMIKLKVKYSETFNSTNNVLELSGGLVKRIELRGPEFDAIVLANFDVMPKQIAPKYTKTGTWYDYFEGTSSNVTNQNATVSIPAGGYKIFTSKEINTTASSGDTTRTVSNIQLYPNPTQDTFEFNVPVKKVIVRSITGQTVKIFDKMQARYDISSLVTGMYIIDAFDLENNRSSIKLIKN</sequence>
<dbReference type="Pfam" id="PF00128">
    <property type="entry name" value="Alpha-amylase"/>
    <property type="match status" value="1"/>
</dbReference>
<reference evidence="5 6" key="1">
    <citation type="submission" date="2016-11" db="EMBL/GenBank/DDBJ databases">
        <title>Trade-off between light-utilization and light-protection in marine flavobacteria.</title>
        <authorList>
            <person name="Kumagai Y."/>
        </authorList>
    </citation>
    <scope>NUCLEOTIDE SEQUENCE [LARGE SCALE GENOMIC DNA]</scope>
    <source>
        <strain evidence="5 6">JCM 17109</strain>
    </source>
</reference>
<proteinExistence type="inferred from homology"/>
<organism evidence="5 6">
    <name type="scientific">Nonlabens agnitus</name>
    <dbReference type="NCBI Taxonomy" id="870484"/>
    <lineage>
        <taxon>Bacteria</taxon>
        <taxon>Pseudomonadati</taxon>
        <taxon>Bacteroidota</taxon>
        <taxon>Flavobacteriia</taxon>
        <taxon>Flavobacteriales</taxon>
        <taxon>Flavobacteriaceae</taxon>
        <taxon>Nonlabens</taxon>
    </lineage>
</organism>
<dbReference type="InterPro" id="IPR014756">
    <property type="entry name" value="Ig_E-set"/>
</dbReference>
<dbReference type="GO" id="GO:0005975">
    <property type="term" value="P:carbohydrate metabolic process"/>
    <property type="evidence" value="ECO:0007669"/>
    <property type="project" value="InterPro"/>
</dbReference>
<dbReference type="SUPFAM" id="SSF81296">
    <property type="entry name" value="E set domains"/>
    <property type="match status" value="1"/>
</dbReference>
<dbReference type="Gene3D" id="2.60.40.10">
    <property type="entry name" value="Immunoglobulins"/>
    <property type="match status" value="1"/>
</dbReference>
<keyword evidence="2 3" id="KW-0732">Signal</keyword>
<dbReference type="PANTHER" id="PTHR43002">
    <property type="entry name" value="GLYCOGEN DEBRANCHING ENZYME"/>
    <property type="match status" value="1"/>
</dbReference>
<name>A0A2S9WV76_9FLAO</name>
<dbReference type="AlphaFoldDB" id="A0A2S9WV76"/>
<dbReference type="SUPFAM" id="SSF51445">
    <property type="entry name" value="(Trans)glycosidases"/>
    <property type="match status" value="1"/>
</dbReference>
<feature type="domain" description="Glycosyl hydrolase family 13 catalytic" evidence="4">
    <location>
        <begin position="375"/>
        <end position="745"/>
    </location>
</feature>
<dbReference type="Proteomes" id="UP000239532">
    <property type="component" value="Unassembled WGS sequence"/>
</dbReference>
<feature type="chain" id="PRO_5015610505" evidence="3">
    <location>
        <begin position="19"/>
        <end position="919"/>
    </location>
</feature>
<dbReference type="CDD" id="cd11350">
    <property type="entry name" value="AmyAc_4"/>
    <property type="match status" value="1"/>
</dbReference>